<protein>
    <submittedName>
        <fullName evidence="1">Uncharacterized protein</fullName>
    </submittedName>
</protein>
<gene>
    <name evidence="1" type="ORF">S01H1_52306</name>
</gene>
<dbReference type="EMBL" id="BARS01033804">
    <property type="protein sequence ID" value="GAG15413.1"/>
    <property type="molecule type" value="Genomic_DNA"/>
</dbReference>
<evidence type="ECO:0000313" key="1">
    <source>
        <dbReference type="EMBL" id="GAG15413.1"/>
    </source>
</evidence>
<reference evidence="1" key="1">
    <citation type="journal article" date="2014" name="Front. Microbiol.">
        <title>High frequency of phylogenetically diverse reductive dehalogenase-homologous genes in deep subseafloor sedimentary metagenomes.</title>
        <authorList>
            <person name="Kawai M."/>
            <person name="Futagami T."/>
            <person name="Toyoda A."/>
            <person name="Takaki Y."/>
            <person name="Nishi S."/>
            <person name="Hori S."/>
            <person name="Arai W."/>
            <person name="Tsubouchi T."/>
            <person name="Morono Y."/>
            <person name="Uchiyama I."/>
            <person name="Ito T."/>
            <person name="Fujiyama A."/>
            <person name="Inagaki F."/>
            <person name="Takami H."/>
        </authorList>
    </citation>
    <scope>NUCLEOTIDE SEQUENCE</scope>
    <source>
        <strain evidence="1">Expedition CK06-06</strain>
    </source>
</reference>
<organism evidence="1">
    <name type="scientific">marine sediment metagenome</name>
    <dbReference type="NCBI Taxonomy" id="412755"/>
    <lineage>
        <taxon>unclassified sequences</taxon>
        <taxon>metagenomes</taxon>
        <taxon>ecological metagenomes</taxon>
    </lineage>
</organism>
<name>X0VSG5_9ZZZZ</name>
<comment type="caution">
    <text evidence="1">The sequence shown here is derived from an EMBL/GenBank/DDBJ whole genome shotgun (WGS) entry which is preliminary data.</text>
</comment>
<accession>X0VSG5</accession>
<feature type="non-terminal residue" evidence="1">
    <location>
        <position position="1"/>
    </location>
</feature>
<sequence>GVLVVVFRQIEILVKPIPEKRIANLIHSLLTVSDWPMHPRILGNHEDAMLVRTKSRLRNRAA</sequence>
<proteinExistence type="predicted"/>
<dbReference type="AlphaFoldDB" id="X0VSG5"/>